<dbReference type="InterPro" id="IPR039425">
    <property type="entry name" value="RNA_pol_sigma-70-like"/>
</dbReference>
<dbReference type="SUPFAM" id="SSF88659">
    <property type="entry name" value="Sigma3 and sigma4 domains of RNA polymerase sigma factors"/>
    <property type="match status" value="1"/>
</dbReference>
<keyword evidence="4" id="KW-0804">Transcription</keyword>
<proteinExistence type="inferred from homology"/>
<dbReference type="AlphaFoldDB" id="A0A644YS33"/>
<dbReference type="Gene3D" id="1.10.10.10">
    <property type="entry name" value="Winged helix-like DNA-binding domain superfamily/Winged helix DNA-binding domain"/>
    <property type="match status" value="1"/>
</dbReference>
<evidence type="ECO:0000256" key="3">
    <source>
        <dbReference type="ARBA" id="ARBA00023082"/>
    </source>
</evidence>
<dbReference type="InterPro" id="IPR007627">
    <property type="entry name" value="RNA_pol_sigma70_r2"/>
</dbReference>
<dbReference type="PANTHER" id="PTHR43133:SF46">
    <property type="entry name" value="RNA POLYMERASE SIGMA-70 FACTOR ECF SUBFAMILY"/>
    <property type="match status" value="1"/>
</dbReference>
<dbReference type="PANTHER" id="PTHR43133">
    <property type="entry name" value="RNA POLYMERASE ECF-TYPE SIGMA FACTO"/>
    <property type="match status" value="1"/>
</dbReference>
<dbReference type="NCBIfam" id="TIGR02937">
    <property type="entry name" value="sigma70-ECF"/>
    <property type="match status" value="1"/>
</dbReference>
<dbReference type="Gene3D" id="1.10.1740.10">
    <property type="match status" value="1"/>
</dbReference>
<dbReference type="SUPFAM" id="SSF88946">
    <property type="entry name" value="Sigma2 domain of RNA polymerase sigma factors"/>
    <property type="match status" value="1"/>
</dbReference>
<keyword evidence="3" id="KW-0731">Sigma factor</keyword>
<comment type="similarity">
    <text evidence="1">Belongs to the sigma-70 factor family. ECF subfamily.</text>
</comment>
<dbReference type="InterPro" id="IPR014327">
    <property type="entry name" value="RNA_pol_sigma70_bacteroid"/>
</dbReference>
<dbReference type="InterPro" id="IPR014284">
    <property type="entry name" value="RNA_pol_sigma-70_dom"/>
</dbReference>
<dbReference type="InterPro" id="IPR013325">
    <property type="entry name" value="RNA_pol_sigma_r2"/>
</dbReference>
<sequence length="183" mass="21609">MLNRKDSEIQLLLDLIAMEDSQIALRSIYMAYYHQIMRYISYYVKSEADVQELVSDVFLAVWENRKELPTINNFNSYIYKISKYKALNWLRSQKMINVDLDNIPIEIFAHTYTTPEDDYISEETVNHINTAIEELPNKCKLAFKLVREYNMRYLDAAEILGISVKTLENHITTAVKRIRSKLK</sequence>
<dbReference type="NCBIfam" id="TIGR02985">
    <property type="entry name" value="Sig70_bacteroi1"/>
    <property type="match status" value="1"/>
</dbReference>
<gene>
    <name evidence="7" type="primary">rpoE_22</name>
    <name evidence="7" type="ORF">SDC9_77221</name>
</gene>
<evidence type="ECO:0000259" key="6">
    <source>
        <dbReference type="Pfam" id="PF08281"/>
    </source>
</evidence>
<reference evidence="7" key="1">
    <citation type="submission" date="2019-08" db="EMBL/GenBank/DDBJ databases">
        <authorList>
            <person name="Kucharzyk K."/>
            <person name="Murdoch R.W."/>
            <person name="Higgins S."/>
            <person name="Loffler F."/>
        </authorList>
    </citation>
    <scope>NUCLEOTIDE SEQUENCE</scope>
</reference>
<evidence type="ECO:0000256" key="1">
    <source>
        <dbReference type="ARBA" id="ARBA00010641"/>
    </source>
</evidence>
<dbReference type="Pfam" id="PF04542">
    <property type="entry name" value="Sigma70_r2"/>
    <property type="match status" value="1"/>
</dbReference>
<dbReference type="InterPro" id="IPR036388">
    <property type="entry name" value="WH-like_DNA-bd_sf"/>
</dbReference>
<feature type="domain" description="RNA polymerase sigma factor 70 region 4 type 2" evidence="6">
    <location>
        <begin position="129"/>
        <end position="178"/>
    </location>
</feature>
<evidence type="ECO:0000313" key="7">
    <source>
        <dbReference type="EMBL" id="MPM30671.1"/>
    </source>
</evidence>
<dbReference type="GO" id="GO:0003677">
    <property type="term" value="F:DNA binding"/>
    <property type="evidence" value="ECO:0007669"/>
    <property type="project" value="InterPro"/>
</dbReference>
<dbReference type="GO" id="GO:0016987">
    <property type="term" value="F:sigma factor activity"/>
    <property type="evidence" value="ECO:0007669"/>
    <property type="project" value="UniProtKB-KW"/>
</dbReference>
<evidence type="ECO:0000256" key="4">
    <source>
        <dbReference type="ARBA" id="ARBA00023163"/>
    </source>
</evidence>
<evidence type="ECO:0000259" key="5">
    <source>
        <dbReference type="Pfam" id="PF04542"/>
    </source>
</evidence>
<comment type="caution">
    <text evidence="7">The sequence shown here is derived from an EMBL/GenBank/DDBJ whole genome shotgun (WGS) entry which is preliminary data.</text>
</comment>
<dbReference type="GO" id="GO:0006352">
    <property type="term" value="P:DNA-templated transcription initiation"/>
    <property type="evidence" value="ECO:0007669"/>
    <property type="project" value="InterPro"/>
</dbReference>
<dbReference type="InterPro" id="IPR013324">
    <property type="entry name" value="RNA_pol_sigma_r3/r4-like"/>
</dbReference>
<protein>
    <submittedName>
        <fullName evidence="7">ECF RNA polymerase sigma-E factor</fullName>
    </submittedName>
</protein>
<dbReference type="Pfam" id="PF08281">
    <property type="entry name" value="Sigma70_r4_2"/>
    <property type="match status" value="1"/>
</dbReference>
<evidence type="ECO:0000256" key="2">
    <source>
        <dbReference type="ARBA" id="ARBA00023015"/>
    </source>
</evidence>
<organism evidence="7">
    <name type="scientific">bioreactor metagenome</name>
    <dbReference type="NCBI Taxonomy" id="1076179"/>
    <lineage>
        <taxon>unclassified sequences</taxon>
        <taxon>metagenomes</taxon>
        <taxon>ecological metagenomes</taxon>
    </lineage>
</organism>
<keyword evidence="2" id="KW-0805">Transcription regulation</keyword>
<feature type="domain" description="RNA polymerase sigma-70 region 2" evidence="5">
    <location>
        <begin position="28"/>
        <end position="94"/>
    </location>
</feature>
<accession>A0A644YS33</accession>
<name>A0A644YS33_9ZZZZ</name>
<dbReference type="EMBL" id="VSSQ01005853">
    <property type="protein sequence ID" value="MPM30671.1"/>
    <property type="molecule type" value="Genomic_DNA"/>
</dbReference>
<dbReference type="InterPro" id="IPR013249">
    <property type="entry name" value="RNA_pol_sigma70_r4_t2"/>
</dbReference>